<comment type="caution">
    <text evidence="1">The sequence shown here is derived from an EMBL/GenBank/DDBJ whole genome shotgun (WGS) entry which is preliminary data.</text>
</comment>
<dbReference type="AlphaFoldDB" id="A0A1J5HM52"/>
<evidence type="ECO:0000313" key="2">
    <source>
        <dbReference type="Proteomes" id="UP000183758"/>
    </source>
</evidence>
<organism evidence="1 2">
    <name type="scientific">Candidatus Roizmanbacteria bacterium CG2_30_33_16</name>
    <dbReference type="NCBI Taxonomy" id="1805340"/>
    <lineage>
        <taxon>Bacteria</taxon>
        <taxon>Candidatus Roizmaniibacteriota</taxon>
    </lineage>
</organism>
<dbReference type="Gene3D" id="1.10.150.530">
    <property type="match status" value="1"/>
</dbReference>
<evidence type="ECO:0000313" key="1">
    <source>
        <dbReference type="EMBL" id="OIP86389.1"/>
    </source>
</evidence>
<proteinExistence type="predicted"/>
<accession>A0A1J5HM52</accession>
<name>A0A1J5HM52_9BACT</name>
<reference evidence="1 2" key="1">
    <citation type="journal article" date="2016" name="Environ. Microbiol.">
        <title>Genomic resolution of a cold subsurface aquifer community provides metabolic insights for novel microbes adapted to high CO concentrations.</title>
        <authorList>
            <person name="Probst A.J."/>
            <person name="Castelle C.J."/>
            <person name="Singh A."/>
            <person name="Brown C.T."/>
            <person name="Anantharaman K."/>
            <person name="Sharon I."/>
            <person name="Hug L.A."/>
            <person name="Burstein D."/>
            <person name="Emerson J.B."/>
            <person name="Thomas B.C."/>
            <person name="Banfield J.F."/>
        </authorList>
    </citation>
    <scope>NUCLEOTIDE SEQUENCE [LARGE SCALE GENOMIC DNA]</scope>
    <source>
        <strain evidence="1">CG2_30_33_16</strain>
    </source>
</reference>
<protein>
    <submittedName>
        <fullName evidence="1">Uncharacterized protein</fullName>
    </submittedName>
</protein>
<dbReference type="EMBL" id="MNZM01000016">
    <property type="protein sequence ID" value="OIP86389.1"/>
    <property type="molecule type" value="Genomic_DNA"/>
</dbReference>
<gene>
    <name evidence="1" type="ORF">AUK04_00685</name>
</gene>
<sequence length="83" mass="9862">MQNIRKSEFCQMKVKIIADFLPKLRQPVRLPNYGILEGNMITAFAQKHQLPAFRITQFNQAFYKEVISSFDELTTWPKELREK</sequence>
<dbReference type="Proteomes" id="UP000183758">
    <property type="component" value="Unassembled WGS sequence"/>
</dbReference>